<gene>
    <name evidence="1" type="ORF">K3G42_007961</name>
</gene>
<name>A0ACB8EGH6_9SAUR</name>
<comment type="caution">
    <text evidence="1">The sequence shown here is derived from an EMBL/GenBank/DDBJ whole genome shotgun (WGS) entry which is preliminary data.</text>
</comment>
<proteinExistence type="predicted"/>
<dbReference type="EMBL" id="CM037616">
    <property type="protein sequence ID" value="KAH7991623.1"/>
    <property type="molecule type" value="Genomic_DNA"/>
</dbReference>
<dbReference type="Proteomes" id="UP000827872">
    <property type="component" value="Linkage Group LG03"/>
</dbReference>
<reference evidence="1" key="1">
    <citation type="submission" date="2021-08" db="EMBL/GenBank/DDBJ databases">
        <title>The first chromosome-level gecko genome reveals the dynamic sex chromosomes of Neotropical dwarf geckos (Sphaerodactylidae: Sphaerodactylus).</title>
        <authorList>
            <person name="Pinto B.J."/>
            <person name="Keating S.E."/>
            <person name="Gamble T."/>
        </authorList>
    </citation>
    <scope>NUCLEOTIDE SEQUENCE</scope>
    <source>
        <strain evidence="1">TG3544</strain>
    </source>
</reference>
<evidence type="ECO:0000313" key="1">
    <source>
        <dbReference type="EMBL" id="KAH7991623.1"/>
    </source>
</evidence>
<protein>
    <submittedName>
        <fullName evidence="1">Uncharacterized protein</fullName>
    </submittedName>
</protein>
<evidence type="ECO:0000313" key="2">
    <source>
        <dbReference type="Proteomes" id="UP000827872"/>
    </source>
</evidence>
<accession>A0ACB8EGH6</accession>
<organism evidence="1 2">
    <name type="scientific">Sphaerodactylus townsendi</name>
    <dbReference type="NCBI Taxonomy" id="933632"/>
    <lineage>
        <taxon>Eukaryota</taxon>
        <taxon>Metazoa</taxon>
        <taxon>Chordata</taxon>
        <taxon>Craniata</taxon>
        <taxon>Vertebrata</taxon>
        <taxon>Euteleostomi</taxon>
        <taxon>Lepidosauria</taxon>
        <taxon>Squamata</taxon>
        <taxon>Bifurcata</taxon>
        <taxon>Gekkota</taxon>
        <taxon>Sphaerodactylidae</taxon>
        <taxon>Sphaerodactylus</taxon>
    </lineage>
</organism>
<sequence length="182" mass="21249">MHLRTVSLDYVTLDPATIHPRLVLSQDLKTVSWGKEERSLPDNPERFNQRVWVLGREGFLYGKHCWEVEVKGNGEWAVGVAKQSLKRKGLPEFSTSEGIWAIGESWGLGNYLAFTFPQHTKLLFEKIPRRIRVSLDYTYNQVEFFNVETKNSIYTFFSPSFSGEKIYPWFRVWEGTQLTMHP</sequence>
<keyword evidence="2" id="KW-1185">Reference proteome</keyword>